<dbReference type="InterPro" id="IPR001647">
    <property type="entry name" value="HTH_TetR"/>
</dbReference>
<reference evidence="8" key="1">
    <citation type="journal article" date="2019" name="Int. J. Syst. Evol. Microbiol.">
        <title>The Global Catalogue of Microorganisms (GCM) 10K type strain sequencing project: providing services to taxonomists for standard genome sequencing and annotation.</title>
        <authorList>
            <consortium name="The Broad Institute Genomics Platform"/>
            <consortium name="The Broad Institute Genome Sequencing Center for Infectious Disease"/>
            <person name="Wu L."/>
            <person name="Ma J."/>
        </authorList>
    </citation>
    <scope>NUCLEOTIDE SEQUENCE [LARGE SCALE GENOMIC DNA]</scope>
    <source>
        <strain evidence="8">CCM 7043</strain>
    </source>
</reference>
<dbReference type="PANTHER" id="PTHR30055">
    <property type="entry name" value="HTH-TYPE TRANSCRIPTIONAL REGULATOR RUTR"/>
    <property type="match status" value="1"/>
</dbReference>
<dbReference type="Gene3D" id="1.10.357.10">
    <property type="entry name" value="Tetracycline Repressor, domain 2"/>
    <property type="match status" value="1"/>
</dbReference>
<gene>
    <name evidence="7" type="ORF">ACFSJD_07230</name>
</gene>
<dbReference type="PROSITE" id="PS50977">
    <property type="entry name" value="HTH_TETR_2"/>
    <property type="match status" value="1"/>
</dbReference>
<evidence type="ECO:0000313" key="8">
    <source>
        <dbReference type="Proteomes" id="UP001597114"/>
    </source>
</evidence>
<organism evidence="7 8">
    <name type="scientific">Pseudonocardia yunnanensis</name>
    <dbReference type="NCBI Taxonomy" id="58107"/>
    <lineage>
        <taxon>Bacteria</taxon>
        <taxon>Bacillati</taxon>
        <taxon>Actinomycetota</taxon>
        <taxon>Actinomycetes</taxon>
        <taxon>Pseudonocardiales</taxon>
        <taxon>Pseudonocardiaceae</taxon>
        <taxon>Pseudonocardia</taxon>
    </lineage>
</organism>
<dbReference type="EMBL" id="JBHUCO010000007">
    <property type="protein sequence ID" value="MFD1517271.1"/>
    <property type="molecule type" value="Genomic_DNA"/>
</dbReference>
<name>A0ABW4EQK6_9PSEU</name>
<evidence type="ECO:0000256" key="1">
    <source>
        <dbReference type="ARBA" id="ARBA00022491"/>
    </source>
</evidence>
<dbReference type="InterPro" id="IPR036271">
    <property type="entry name" value="Tet_transcr_reg_TetR-rel_C_sf"/>
</dbReference>
<sequence>MGHREDLLAGAKRCLAEKGFAATTARDIVAASGTNLASIGYHFGSKDALLNAAIIDSFDDWDDEIAHALRSGTRSCPVDRLEGFLDGVVSALTRDRATAVASVQAYARAEHTPELRDQIAGAYERGRRSVAALILDVAEDEVEEQTALQLGSLALALVNGLVLQTLLDPERAPSGRDLAAALRALAQPDEPQAGRCVT</sequence>
<dbReference type="PRINTS" id="PR00455">
    <property type="entry name" value="HTHTETR"/>
</dbReference>
<dbReference type="Pfam" id="PF13977">
    <property type="entry name" value="TetR_C_6"/>
    <property type="match status" value="1"/>
</dbReference>
<keyword evidence="1" id="KW-0678">Repressor</keyword>
<keyword evidence="3 5" id="KW-0238">DNA-binding</keyword>
<dbReference type="Proteomes" id="UP001597114">
    <property type="component" value="Unassembled WGS sequence"/>
</dbReference>
<dbReference type="InterPro" id="IPR050109">
    <property type="entry name" value="HTH-type_TetR-like_transc_reg"/>
</dbReference>
<accession>A0ABW4EQK6</accession>
<evidence type="ECO:0000256" key="5">
    <source>
        <dbReference type="PROSITE-ProRule" id="PRU00335"/>
    </source>
</evidence>
<dbReference type="SUPFAM" id="SSF48498">
    <property type="entry name" value="Tetracyclin repressor-like, C-terminal domain"/>
    <property type="match status" value="1"/>
</dbReference>
<dbReference type="InterPro" id="IPR009057">
    <property type="entry name" value="Homeodomain-like_sf"/>
</dbReference>
<dbReference type="SUPFAM" id="SSF46689">
    <property type="entry name" value="Homeodomain-like"/>
    <property type="match status" value="1"/>
</dbReference>
<evidence type="ECO:0000256" key="2">
    <source>
        <dbReference type="ARBA" id="ARBA00023015"/>
    </source>
</evidence>
<dbReference type="Pfam" id="PF00440">
    <property type="entry name" value="TetR_N"/>
    <property type="match status" value="1"/>
</dbReference>
<keyword evidence="4" id="KW-0804">Transcription</keyword>
<keyword evidence="8" id="KW-1185">Reference proteome</keyword>
<evidence type="ECO:0000313" key="7">
    <source>
        <dbReference type="EMBL" id="MFD1517271.1"/>
    </source>
</evidence>
<feature type="DNA-binding region" description="H-T-H motif" evidence="5">
    <location>
        <begin position="24"/>
        <end position="43"/>
    </location>
</feature>
<comment type="caution">
    <text evidence="7">The sequence shown here is derived from an EMBL/GenBank/DDBJ whole genome shotgun (WGS) entry which is preliminary data.</text>
</comment>
<evidence type="ECO:0000256" key="3">
    <source>
        <dbReference type="ARBA" id="ARBA00023125"/>
    </source>
</evidence>
<dbReference type="PANTHER" id="PTHR30055:SF219">
    <property type="entry name" value="TRANSCRIPTIONAL REGULATORY PROTEIN"/>
    <property type="match status" value="1"/>
</dbReference>
<keyword evidence="2" id="KW-0805">Transcription regulation</keyword>
<protein>
    <submittedName>
        <fullName evidence="7">TetR/AcrR family transcriptional regulator</fullName>
    </submittedName>
</protein>
<dbReference type="InterPro" id="IPR039538">
    <property type="entry name" value="BetI_C"/>
</dbReference>
<dbReference type="RefSeq" id="WP_344719061.1">
    <property type="nucleotide sequence ID" value="NZ_BAAAUS010000002.1"/>
</dbReference>
<feature type="domain" description="HTH tetR-type" evidence="6">
    <location>
        <begin position="1"/>
        <end position="61"/>
    </location>
</feature>
<proteinExistence type="predicted"/>
<evidence type="ECO:0000256" key="4">
    <source>
        <dbReference type="ARBA" id="ARBA00023163"/>
    </source>
</evidence>
<evidence type="ECO:0000259" key="6">
    <source>
        <dbReference type="PROSITE" id="PS50977"/>
    </source>
</evidence>